<dbReference type="EC" id="1.14.14.51" evidence="6"/>
<keyword evidence="4" id="KW-0804">Transcription</keyword>
<evidence type="ECO:0000256" key="2">
    <source>
        <dbReference type="ARBA" id="ARBA00022840"/>
    </source>
</evidence>
<dbReference type="PANTHER" id="PTHR32071">
    <property type="entry name" value="TRANSCRIPTIONAL REGULATORY PROTEIN"/>
    <property type="match status" value="1"/>
</dbReference>
<dbReference type="InterPro" id="IPR025662">
    <property type="entry name" value="Sigma_54_int_dom_ATP-bd_1"/>
</dbReference>
<comment type="caution">
    <text evidence="6">The sequence shown here is derived from an EMBL/GenBank/DDBJ whole genome shotgun (WGS) entry which is preliminary data.</text>
</comment>
<dbReference type="GO" id="GO:0018675">
    <property type="term" value="F:(S)-limonene 6-monooxygenase activity"/>
    <property type="evidence" value="ECO:0007669"/>
    <property type="project" value="UniProtKB-EC"/>
</dbReference>
<keyword evidence="6" id="KW-0560">Oxidoreductase</keyword>
<dbReference type="InterPro" id="IPR027417">
    <property type="entry name" value="P-loop_NTPase"/>
</dbReference>
<dbReference type="RefSeq" id="WP_192902989.1">
    <property type="nucleotide sequence ID" value="NZ_QFFZ01000059.1"/>
</dbReference>
<evidence type="ECO:0000256" key="1">
    <source>
        <dbReference type="ARBA" id="ARBA00022741"/>
    </source>
</evidence>
<organism evidence="6 7">
    <name type="scientific">Pelotomaculum propionicicum</name>
    <dbReference type="NCBI Taxonomy" id="258475"/>
    <lineage>
        <taxon>Bacteria</taxon>
        <taxon>Bacillati</taxon>
        <taxon>Bacillota</taxon>
        <taxon>Clostridia</taxon>
        <taxon>Eubacteriales</taxon>
        <taxon>Desulfotomaculaceae</taxon>
        <taxon>Pelotomaculum</taxon>
    </lineage>
</organism>
<dbReference type="Pfam" id="PF00158">
    <property type="entry name" value="Sigma54_activat"/>
    <property type="match status" value="1"/>
</dbReference>
<evidence type="ECO:0000313" key="7">
    <source>
        <dbReference type="Proteomes" id="UP000297597"/>
    </source>
</evidence>
<dbReference type="SUPFAM" id="SSF52540">
    <property type="entry name" value="P-loop containing nucleoside triphosphate hydrolases"/>
    <property type="match status" value="1"/>
</dbReference>
<name>A0A4Y7RJE3_9FIRM</name>
<dbReference type="InterPro" id="IPR029016">
    <property type="entry name" value="GAF-like_dom_sf"/>
</dbReference>
<dbReference type="Pfam" id="PF02954">
    <property type="entry name" value="HTH_8"/>
    <property type="match status" value="1"/>
</dbReference>
<dbReference type="EMBL" id="QFFZ01000059">
    <property type="protein sequence ID" value="TEB09105.1"/>
    <property type="molecule type" value="Genomic_DNA"/>
</dbReference>
<evidence type="ECO:0000313" key="6">
    <source>
        <dbReference type="EMBL" id="TEB09105.1"/>
    </source>
</evidence>
<dbReference type="InterPro" id="IPR009057">
    <property type="entry name" value="Homeodomain-like_sf"/>
</dbReference>
<proteinExistence type="predicted"/>
<dbReference type="InterPro" id="IPR002197">
    <property type="entry name" value="HTH_Fis"/>
</dbReference>
<dbReference type="Proteomes" id="UP000297597">
    <property type="component" value="Unassembled WGS sequence"/>
</dbReference>
<dbReference type="PANTHER" id="PTHR32071:SF57">
    <property type="entry name" value="C4-DICARBOXYLATE TRANSPORT TRANSCRIPTIONAL REGULATORY PROTEIN DCTD"/>
    <property type="match status" value="1"/>
</dbReference>
<dbReference type="Gene3D" id="3.40.50.300">
    <property type="entry name" value="P-loop containing nucleotide triphosphate hydrolases"/>
    <property type="match status" value="1"/>
</dbReference>
<dbReference type="GO" id="GO:0006355">
    <property type="term" value="P:regulation of DNA-templated transcription"/>
    <property type="evidence" value="ECO:0007669"/>
    <property type="project" value="InterPro"/>
</dbReference>
<dbReference type="Gene3D" id="1.10.10.60">
    <property type="entry name" value="Homeodomain-like"/>
    <property type="match status" value="1"/>
</dbReference>
<dbReference type="FunFam" id="3.40.50.300:FF:000006">
    <property type="entry name" value="DNA-binding transcriptional regulator NtrC"/>
    <property type="match status" value="1"/>
</dbReference>
<dbReference type="InterPro" id="IPR002078">
    <property type="entry name" value="Sigma_54_int"/>
</dbReference>
<evidence type="ECO:0000256" key="3">
    <source>
        <dbReference type="ARBA" id="ARBA00023015"/>
    </source>
</evidence>
<keyword evidence="2" id="KW-0067">ATP-binding</keyword>
<sequence length="658" mass="74676">MGDSSLKKWRNLHSGDYHLSLDAETAKSWDRCYSQNIDPEKSTFESCTDTEFDIIKKNSTEIYAYTNRIIMALQEYLRNPHVGFALFDNNACLLKLYGSGQFLQWAEAKGITPKTIWREECAGTNAVSLGLELNKPLYFDGPDNFLKVLCDVVTYFTPFSLEDELNEGLLKKFGGVAIIGPDSEKDLDYLVTVISISKDVCMHLYLVVNTYHSISNPGLMHIDIEKAKNKMHILYHSSTIFDIFNITPVDLNFKNLQTIFDPYPQNKEFWEIIDSNRQVKNYNTKLSILGKENNYVLSSEPYKQSSLGFQGIKLVFESEERISSYVSRKIGNAQLTFSDIIGKNTNFIKTIYQAKRVALSDSNVLILGESGVGKDIFAQAIHNASSRKNKPFIALNCAAFPRDLIASELFGYEAGAFTGSKKGGNLGKFELANTGTIFLDEIGDMPLDLQAMLLRIIEQKSFMRLGSNTQIHVDVKIIAATNTDLIQKIKQRKFREDLYYRLSTIRLRIPALRERQDDIELLTNHFIKSISSRTNMPKLALSGEAMEMIKNLPWKGNVRELQNTIEGIFQLYPDTVILPCHIKEYLDIPEPNDLVISTAAPLAAAQAETNTENINGPAHKRQIEEALRINKYNITNTSSYLGVSRKTLYRWLKKYNLQ</sequence>
<dbReference type="Gene3D" id="3.30.450.40">
    <property type="match status" value="1"/>
</dbReference>
<protein>
    <submittedName>
        <fullName evidence="6">Limonene hydroxylase</fullName>
        <ecNumber evidence="6">1.14.14.51</ecNumber>
    </submittedName>
</protein>
<dbReference type="CDD" id="cd00009">
    <property type="entry name" value="AAA"/>
    <property type="match status" value="1"/>
</dbReference>
<dbReference type="SMART" id="SM00382">
    <property type="entry name" value="AAA"/>
    <property type="match status" value="1"/>
</dbReference>
<feature type="domain" description="Sigma-54 factor interaction" evidence="5">
    <location>
        <begin position="340"/>
        <end position="570"/>
    </location>
</feature>
<dbReference type="SUPFAM" id="SSF46689">
    <property type="entry name" value="Homeodomain-like"/>
    <property type="match status" value="1"/>
</dbReference>
<dbReference type="Gene3D" id="1.10.8.60">
    <property type="match status" value="1"/>
</dbReference>
<keyword evidence="3" id="KW-0805">Transcription regulation</keyword>
<accession>A0A4Y7RJE3</accession>
<dbReference type="PROSITE" id="PS00676">
    <property type="entry name" value="SIGMA54_INTERACT_2"/>
    <property type="match status" value="1"/>
</dbReference>
<keyword evidence="7" id="KW-1185">Reference proteome</keyword>
<dbReference type="PROSITE" id="PS00675">
    <property type="entry name" value="SIGMA54_INTERACT_1"/>
    <property type="match status" value="1"/>
</dbReference>
<keyword evidence="1" id="KW-0547">Nucleotide-binding</keyword>
<dbReference type="GO" id="GO:0005524">
    <property type="term" value="F:ATP binding"/>
    <property type="evidence" value="ECO:0007669"/>
    <property type="project" value="UniProtKB-KW"/>
</dbReference>
<evidence type="ECO:0000256" key="4">
    <source>
        <dbReference type="ARBA" id="ARBA00023163"/>
    </source>
</evidence>
<dbReference type="GO" id="GO:0043565">
    <property type="term" value="F:sequence-specific DNA binding"/>
    <property type="evidence" value="ECO:0007669"/>
    <property type="project" value="InterPro"/>
</dbReference>
<dbReference type="InterPro" id="IPR003593">
    <property type="entry name" value="AAA+_ATPase"/>
</dbReference>
<dbReference type="InterPro" id="IPR025943">
    <property type="entry name" value="Sigma_54_int_dom_ATP-bd_2"/>
</dbReference>
<gene>
    <name evidence="6" type="ORF">Pmgp_03387</name>
</gene>
<evidence type="ECO:0000259" key="5">
    <source>
        <dbReference type="PROSITE" id="PS50045"/>
    </source>
</evidence>
<reference evidence="6 7" key="1">
    <citation type="journal article" date="2018" name="Environ. Microbiol.">
        <title>Novel energy conservation strategies and behaviour of Pelotomaculum schinkii driving syntrophic propionate catabolism.</title>
        <authorList>
            <person name="Hidalgo-Ahumada C.A.P."/>
            <person name="Nobu M.K."/>
            <person name="Narihiro T."/>
            <person name="Tamaki H."/>
            <person name="Liu W.T."/>
            <person name="Kamagata Y."/>
            <person name="Stams A.J.M."/>
            <person name="Imachi H."/>
            <person name="Sousa D.Z."/>
        </authorList>
    </citation>
    <scope>NUCLEOTIDE SEQUENCE [LARGE SCALE GENOMIC DNA]</scope>
    <source>
        <strain evidence="6 7">MGP</strain>
    </source>
</reference>
<dbReference type="PROSITE" id="PS50045">
    <property type="entry name" value="SIGMA54_INTERACT_4"/>
    <property type="match status" value="1"/>
</dbReference>
<dbReference type="Pfam" id="PF25601">
    <property type="entry name" value="AAA_lid_14"/>
    <property type="match status" value="1"/>
</dbReference>
<dbReference type="AlphaFoldDB" id="A0A4Y7RJE3"/>
<dbReference type="InterPro" id="IPR058031">
    <property type="entry name" value="AAA_lid_NorR"/>
</dbReference>